<accession>A0ABX0UE56</accession>
<comment type="similarity">
    <text evidence="1">Belongs to the UPF0161 family.</text>
</comment>
<comment type="function">
    <text evidence="1">Could be involved in insertion of integral membrane proteins into the membrane.</text>
</comment>
<dbReference type="Proteomes" id="UP001179181">
    <property type="component" value="Unassembled WGS sequence"/>
</dbReference>
<proteinExistence type="inferred from homology"/>
<keyword evidence="1" id="KW-0472">Membrane</keyword>
<comment type="subcellular location">
    <subcellularLocation>
        <location evidence="1">Cell membrane</location>
        <topology evidence="1">Peripheral membrane protein</topology>
        <orientation evidence="1">Cytoplasmic side</orientation>
    </subcellularLocation>
</comment>
<evidence type="ECO:0000256" key="1">
    <source>
        <dbReference type="HAMAP-Rule" id="MF_00386"/>
    </source>
</evidence>
<gene>
    <name evidence="2" type="ORF">FHS68_000437</name>
</gene>
<dbReference type="InterPro" id="IPR002696">
    <property type="entry name" value="Membr_insert_effic_factor_YidD"/>
</dbReference>
<sequence>MKFLLIGLVRIYQGVLSPYLPNSCRYTPTCSQYMIQAVHKHGALKGGWLGLKRFSRCHPWGGHGHDPVP</sequence>
<evidence type="ECO:0000313" key="3">
    <source>
        <dbReference type="Proteomes" id="UP001179181"/>
    </source>
</evidence>
<dbReference type="Pfam" id="PF01809">
    <property type="entry name" value="YidD"/>
    <property type="match status" value="1"/>
</dbReference>
<dbReference type="NCBIfam" id="TIGR00278">
    <property type="entry name" value="membrane protein insertion efficiency factor YidD"/>
    <property type="match status" value="1"/>
</dbReference>
<dbReference type="SMART" id="SM01234">
    <property type="entry name" value="Haemolytic"/>
    <property type="match status" value="1"/>
</dbReference>
<name>A0ABX0UE56_9BACT</name>
<dbReference type="EMBL" id="JAASQJ010000001">
    <property type="protein sequence ID" value="NIJ51281.1"/>
    <property type="molecule type" value="Genomic_DNA"/>
</dbReference>
<dbReference type="PANTHER" id="PTHR33383">
    <property type="entry name" value="MEMBRANE PROTEIN INSERTION EFFICIENCY FACTOR-RELATED"/>
    <property type="match status" value="1"/>
</dbReference>
<organism evidence="2 3">
    <name type="scientific">Dyadobacter arcticus</name>
    <dbReference type="NCBI Taxonomy" id="1078754"/>
    <lineage>
        <taxon>Bacteria</taxon>
        <taxon>Pseudomonadati</taxon>
        <taxon>Bacteroidota</taxon>
        <taxon>Cytophagia</taxon>
        <taxon>Cytophagales</taxon>
        <taxon>Spirosomataceae</taxon>
        <taxon>Dyadobacter</taxon>
    </lineage>
</organism>
<dbReference type="RefSeq" id="WP_167266838.1">
    <property type="nucleotide sequence ID" value="NZ_JAASQJ010000001.1"/>
</dbReference>
<dbReference type="PANTHER" id="PTHR33383:SF1">
    <property type="entry name" value="MEMBRANE PROTEIN INSERTION EFFICIENCY FACTOR-RELATED"/>
    <property type="match status" value="1"/>
</dbReference>
<protein>
    <recommendedName>
        <fullName evidence="1">Putative membrane protein insertion efficiency factor</fullName>
    </recommendedName>
</protein>
<comment type="caution">
    <text evidence="2">The sequence shown here is derived from an EMBL/GenBank/DDBJ whole genome shotgun (WGS) entry which is preliminary data.</text>
</comment>
<dbReference type="HAMAP" id="MF_00386">
    <property type="entry name" value="UPF0161_YidD"/>
    <property type="match status" value="1"/>
</dbReference>
<evidence type="ECO:0000313" key="2">
    <source>
        <dbReference type="EMBL" id="NIJ51281.1"/>
    </source>
</evidence>
<reference evidence="2 3" key="1">
    <citation type="submission" date="2020-03" db="EMBL/GenBank/DDBJ databases">
        <title>Genomic Encyclopedia of Type Strains, Phase IV (KMG-IV): sequencing the most valuable type-strain genomes for metagenomic binning, comparative biology and taxonomic classification.</title>
        <authorList>
            <person name="Goeker M."/>
        </authorList>
    </citation>
    <scope>NUCLEOTIDE SEQUENCE [LARGE SCALE GENOMIC DNA]</scope>
    <source>
        <strain evidence="2 3">DSM 102865</strain>
    </source>
</reference>
<keyword evidence="3" id="KW-1185">Reference proteome</keyword>
<keyword evidence="1" id="KW-1003">Cell membrane</keyword>